<protein>
    <submittedName>
        <fullName evidence="1">Acetyltransferase</fullName>
    </submittedName>
</protein>
<dbReference type="AlphaFoldDB" id="A0A0D6B7K5"/>
<organism evidence="1 2">
    <name type="scientific">Rhodovulum sulfidophilum</name>
    <name type="common">Rhodobacter sulfidophilus</name>
    <dbReference type="NCBI Taxonomy" id="35806"/>
    <lineage>
        <taxon>Bacteria</taxon>
        <taxon>Pseudomonadati</taxon>
        <taxon>Pseudomonadota</taxon>
        <taxon>Alphaproteobacteria</taxon>
        <taxon>Rhodobacterales</taxon>
        <taxon>Paracoccaceae</taxon>
        <taxon>Rhodovulum</taxon>
    </lineage>
</organism>
<sequence>MPVPPELGADRGRSILGGDWPWSRTCMGRDLCRVRDRSPHPDRMRAGIGPLGEIFRDLCRAGPQRSGFLPLEWPKPA</sequence>
<dbReference type="EMBL" id="AP014800">
    <property type="protein sequence ID" value="BAQ71036.1"/>
    <property type="molecule type" value="Genomic_DNA"/>
</dbReference>
<dbReference type="Proteomes" id="UP000064912">
    <property type="component" value="Chromosome"/>
</dbReference>
<dbReference type="KEGG" id="rsu:NHU_03912"/>
<dbReference type="PATRIC" id="fig|35806.4.peg.4013"/>
<dbReference type="GO" id="GO:0016740">
    <property type="term" value="F:transferase activity"/>
    <property type="evidence" value="ECO:0007669"/>
    <property type="project" value="UniProtKB-KW"/>
</dbReference>
<name>A0A0D6B7K5_RHOSU</name>
<gene>
    <name evidence="1" type="ORF">NHU_03912</name>
</gene>
<accession>A0A0D6B7K5</accession>
<keyword evidence="1" id="KW-0808">Transferase</keyword>
<reference evidence="1 2" key="1">
    <citation type="submission" date="2015-02" db="EMBL/GenBank/DDBJ databases">
        <title>Genome sequene of Rhodovulum sulfidophilum DSM 2351.</title>
        <authorList>
            <person name="Nagao N."/>
        </authorList>
    </citation>
    <scope>NUCLEOTIDE SEQUENCE [LARGE SCALE GENOMIC DNA]</scope>
    <source>
        <strain evidence="1 2">DSM 2351</strain>
    </source>
</reference>
<proteinExistence type="predicted"/>
<evidence type="ECO:0000313" key="1">
    <source>
        <dbReference type="EMBL" id="BAQ71036.1"/>
    </source>
</evidence>
<evidence type="ECO:0000313" key="2">
    <source>
        <dbReference type="Proteomes" id="UP000064912"/>
    </source>
</evidence>